<dbReference type="Pfam" id="PF14691">
    <property type="entry name" value="Fer4_20"/>
    <property type="match status" value="1"/>
</dbReference>
<dbReference type="InterPro" id="IPR036188">
    <property type="entry name" value="FAD/NAD-bd_sf"/>
</dbReference>
<accession>A0A1W2A730</accession>
<dbReference type="InterPro" id="IPR017701">
    <property type="entry name" value="Se_rdtase_YgfK"/>
</dbReference>
<dbReference type="GO" id="GO:0046872">
    <property type="term" value="F:metal ion binding"/>
    <property type="evidence" value="ECO:0007669"/>
    <property type="project" value="UniProtKB-KW"/>
</dbReference>
<keyword evidence="4" id="KW-0285">Flavoprotein</keyword>
<dbReference type="SUPFAM" id="SSF54862">
    <property type="entry name" value="4Fe-4S ferredoxins"/>
    <property type="match status" value="1"/>
</dbReference>
<dbReference type="PROSITE" id="PS51379">
    <property type="entry name" value="4FE4S_FER_2"/>
    <property type="match status" value="1"/>
</dbReference>
<dbReference type="PANTHER" id="PTHR42783:SF3">
    <property type="entry name" value="GLUTAMATE SYNTHASE [NADPH] SMALL CHAIN-RELATED"/>
    <property type="match status" value="1"/>
</dbReference>
<dbReference type="AlphaFoldDB" id="A0A1W2A730"/>
<proteinExistence type="inferred from homology"/>
<evidence type="ECO:0000256" key="4">
    <source>
        <dbReference type="ARBA" id="ARBA00022827"/>
    </source>
</evidence>
<dbReference type="Gene3D" id="3.50.50.60">
    <property type="entry name" value="FAD/NAD(P)-binding domain"/>
    <property type="match status" value="2"/>
</dbReference>
<dbReference type="GO" id="GO:0051536">
    <property type="term" value="F:iron-sulfur cluster binding"/>
    <property type="evidence" value="ECO:0007669"/>
    <property type="project" value="UniProtKB-KW"/>
</dbReference>
<dbReference type="GO" id="GO:0016491">
    <property type="term" value="F:oxidoreductase activity"/>
    <property type="evidence" value="ECO:0007669"/>
    <property type="project" value="InterPro"/>
</dbReference>
<dbReference type="InterPro" id="IPR017896">
    <property type="entry name" value="4Fe4S_Fe-S-bd"/>
</dbReference>
<name>A0A1W2A730_9FIRM</name>
<evidence type="ECO:0000256" key="6">
    <source>
        <dbReference type="ARBA" id="ARBA00023014"/>
    </source>
</evidence>
<evidence type="ECO:0000313" key="9">
    <source>
        <dbReference type="Proteomes" id="UP000192738"/>
    </source>
</evidence>
<dbReference type="InterPro" id="IPR009051">
    <property type="entry name" value="Helical_ferredxn"/>
</dbReference>
<reference evidence="8 9" key="1">
    <citation type="submission" date="2017-04" db="EMBL/GenBank/DDBJ databases">
        <authorList>
            <person name="Afonso C.L."/>
            <person name="Miller P.J."/>
            <person name="Scott M.A."/>
            <person name="Spackman E."/>
            <person name="Goraichik I."/>
            <person name="Dimitrov K.M."/>
            <person name="Suarez D.L."/>
            <person name="Swayne D.E."/>
        </authorList>
    </citation>
    <scope>NUCLEOTIDE SEQUENCE [LARGE SCALE GENOMIC DNA]</scope>
    <source>
        <strain evidence="8 9">DSM 5090</strain>
    </source>
</reference>
<evidence type="ECO:0000259" key="7">
    <source>
        <dbReference type="PROSITE" id="PS51379"/>
    </source>
</evidence>
<dbReference type="RefSeq" id="WP_084575062.1">
    <property type="nucleotide sequence ID" value="NZ_CP155572.1"/>
</dbReference>
<evidence type="ECO:0000256" key="5">
    <source>
        <dbReference type="ARBA" id="ARBA00023004"/>
    </source>
</evidence>
<dbReference type="Gene3D" id="1.10.1060.10">
    <property type="entry name" value="Alpha-helical ferredoxin"/>
    <property type="match status" value="1"/>
</dbReference>
<dbReference type="Pfam" id="PF07992">
    <property type="entry name" value="Pyr_redox_2"/>
    <property type="match status" value="1"/>
</dbReference>
<dbReference type="SUPFAM" id="SSF46548">
    <property type="entry name" value="alpha-helical ferredoxin"/>
    <property type="match status" value="1"/>
</dbReference>
<evidence type="ECO:0000256" key="2">
    <source>
        <dbReference type="ARBA" id="ARBA00011048"/>
    </source>
</evidence>
<organism evidence="8 9">
    <name type="scientific">Sporomusa malonica</name>
    <dbReference type="NCBI Taxonomy" id="112901"/>
    <lineage>
        <taxon>Bacteria</taxon>
        <taxon>Bacillati</taxon>
        <taxon>Bacillota</taxon>
        <taxon>Negativicutes</taxon>
        <taxon>Selenomonadales</taxon>
        <taxon>Sporomusaceae</taxon>
        <taxon>Sporomusa</taxon>
    </lineage>
</organism>
<dbReference type="EMBL" id="FWXI01000005">
    <property type="protein sequence ID" value="SMC56436.1"/>
    <property type="molecule type" value="Genomic_DNA"/>
</dbReference>
<dbReference type="NCBIfam" id="TIGR03315">
    <property type="entry name" value="Se_ygfK"/>
    <property type="match status" value="1"/>
</dbReference>
<dbReference type="Proteomes" id="UP000192738">
    <property type="component" value="Unassembled WGS sequence"/>
</dbReference>
<evidence type="ECO:0000256" key="1">
    <source>
        <dbReference type="ARBA" id="ARBA00001974"/>
    </source>
</evidence>
<keyword evidence="6" id="KW-0411">Iron-sulfur</keyword>
<keyword evidence="9" id="KW-1185">Reference proteome</keyword>
<dbReference type="OrthoDB" id="9803192at2"/>
<keyword evidence="3" id="KW-0479">Metal-binding</keyword>
<evidence type="ECO:0000256" key="3">
    <source>
        <dbReference type="ARBA" id="ARBA00022723"/>
    </source>
</evidence>
<evidence type="ECO:0000313" key="8">
    <source>
        <dbReference type="EMBL" id="SMC56436.1"/>
    </source>
</evidence>
<protein>
    <submittedName>
        <fullName evidence="8">Selenate reductase, Fe-S subunit</fullName>
    </submittedName>
</protein>
<dbReference type="InterPro" id="IPR023753">
    <property type="entry name" value="FAD/NAD-binding_dom"/>
</dbReference>
<keyword evidence="4" id="KW-0274">FAD</keyword>
<dbReference type="SUPFAM" id="SSF51971">
    <property type="entry name" value="Nucleotide-binding domain"/>
    <property type="match status" value="1"/>
</dbReference>
<keyword evidence="5" id="KW-0408">Iron</keyword>
<dbReference type="InterPro" id="IPR013785">
    <property type="entry name" value="Aldolase_TIM"/>
</dbReference>
<feature type="domain" description="4Fe-4S ferredoxin-type" evidence="7">
    <location>
        <begin position="932"/>
        <end position="962"/>
    </location>
</feature>
<dbReference type="PRINTS" id="PR00419">
    <property type="entry name" value="ADXRDTASE"/>
</dbReference>
<dbReference type="InterPro" id="IPR017900">
    <property type="entry name" value="4Fe4S_Fe_S_CS"/>
</dbReference>
<sequence>MGDIMRPVPLLGLVARIFQEYAADCSVFGYPASHFFRKQSGKTFSLFGETIETTVGPAAGPHTQLAQNIVVAYLAGARFIELKTVQEHEPPVAKPCIDADDEGFNTEWSSEFTVEKAYEEYIKAWVLLHVVEEVFGLSQSGKRSFIFNMSAGYNLEGIQSPRMDAYLNNLRDASRHPYFQQCLAEVEALVAEGSFLKGTGLEERLPRLGGIEGRISGHVCQSITLSTMHGCPPAEIERICGYLLTEKKIDMYVKLNPTLLTYQGVRSILDNTDFDYVELSEDAFDHDLKYTDAIPMLTRLKELAGKQGRFLGVKLTNTLGSVNFKGKLPGSEMYMSGRALFPLSITLAAKISAEFQGEMPISFSGGITEHNVLDVFATGIKPVTMATEMLKPGGYARMAAIATKLETASGWEVDKIDVAKLQALAEKSLTAGYSQKHFRGSAKASVKSPLPLFNCTAAPCKTACPINQDIPEYIRLAGQKRYAEALALIYEKNALPGITGTICDHACQHNCTRLDYEGCVQIREVKRLAVEQGWDEYRKNYVLPQSKNGVKVAVMGAGPAGLASAYFLARQGISVTVYETRASAGGTVQHIIPNFRISRETIDSDINFIKAHGVEFVFNSSPDLTPADLKQQGYNYVIVAVGAGAEKTFTLKVESDKQPQIIPALKFLAQFNQDASALKLGKTVVTIGAGNTAMDASRTALRVKGVETSAIVYRRSINEMPADRAEYDLAVANNVDFNFLVNPEKIDAQGNLVCLVMQLGKPDASGRRQPEPTGKYKTFEADTIIIAIGEDINTVLLAKLGITTQGQQLTNLENVYLAGDVRQGASSIVKCIADGRRAADAICQKEIPGFESNADKTSKAHCEQAKEIAAKKFGLTNAAPLAHEGSGKVDVATGDREYNRCLECNYVCNKCVEVCPNRANLAIRLDNGFANYNQIIHLDAFCNECGNCAGFCPWEGRPFSDKLTVFSRRDDFDHSQNSGFFVEGDILTVRANSEVTTHKLENGLIQTTGNTTFDQMAQVFNYLYNNRPTLFGRVEE</sequence>
<dbReference type="PANTHER" id="PTHR42783">
    <property type="entry name" value="GLUTAMATE SYNTHASE [NADPH] SMALL CHAIN"/>
    <property type="match status" value="1"/>
</dbReference>
<dbReference type="PROSITE" id="PS00198">
    <property type="entry name" value="4FE4S_FER_1"/>
    <property type="match status" value="1"/>
</dbReference>
<dbReference type="SUPFAM" id="SSF51395">
    <property type="entry name" value="FMN-linked oxidoreductases"/>
    <property type="match status" value="1"/>
</dbReference>
<dbReference type="STRING" id="112901.SAMN04488500_105128"/>
<dbReference type="Gene3D" id="3.20.20.70">
    <property type="entry name" value="Aldolase class I"/>
    <property type="match status" value="1"/>
</dbReference>
<comment type="cofactor">
    <cofactor evidence="1">
        <name>FAD</name>
        <dbReference type="ChEBI" id="CHEBI:57692"/>
    </cofactor>
</comment>
<gene>
    <name evidence="8" type="ORF">SAMN04488500_105128</name>
</gene>
<dbReference type="InterPro" id="IPR028261">
    <property type="entry name" value="DPD_II"/>
</dbReference>
<comment type="similarity">
    <text evidence="2">In the N-terminal section; belongs to the NADH:flavin oxidoreductase/NADH oxidase family.</text>
</comment>